<protein>
    <submittedName>
        <fullName evidence="1">Uncharacterized protein</fullName>
    </submittedName>
</protein>
<dbReference type="AlphaFoldDB" id="A0A517NAU2"/>
<sequence>MLKLWSSGVAANLPFLPHRRDLSFSQDLDVPRTYSVESATPRFLDPAYGIGVLDQLKNRETSFSLLRRITSNCDIPAEVEIRAMYSPTPVGLDGEQLLRVPSTRMLQRPYGSAGIAAPTAMALMASRNTRNESWHLRENFTRHLPSTNRRSFIVLVHAHACFALCFSRDINRNIASSIDAHPGKKEWHVDHFRFAAYWMSSHRV</sequence>
<dbReference type="EMBL" id="CP036525">
    <property type="protein sequence ID" value="QDT04249.1"/>
    <property type="molecule type" value="Genomic_DNA"/>
</dbReference>
<keyword evidence="2" id="KW-1185">Reference proteome</keyword>
<name>A0A517NAU2_9BACT</name>
<proteinExistence type="predicted"/>
<evidence type="ECO:0000313" key="1">
    <source>
        <dbReference type="EMBL" id="QDT04249.1"/>
    </source>
</evidence>
<organism evidence="1 2">
    <name type="scientific">Rubripirellula lacrimiformis</name>
    <dbReference type="NCBI Taxonomy" id="1930273"/>
    <lineage>
        <taxon>Bacteria</taxon>
        <taxon>Pseudomonadati</taxon>
        <taxon>Planctomycetota</taxon>
        <taxon>Planctomycetia</taxon>
        <taxon>Pirellulales</taxon>
        <taxon>Pirellulaceae</taxon>
        <taxon>Rubripirellula</taxon>
    </lineage>
</organism>
<dbReference type="Proteomes" id="UP000318538">
    <property type="component" value="Chromosome"/>
</dbReference>
<accession>A0A517NAU2</accession>
<gene>
    <name evidence="1" type="ORF">K227x_26390</name>
</gene>
<evidence type="ECO:0000313" key="2">
    <source>
        <dbReference type="Proteomes" id="UP000318538"/>
    </source>
</evidence>
<reference evidence="1 2" key="1">
    <citation type="submission" date="2019-02" db="EMBL/GenBank/DDBJ databases">
        <title>Deep-cultivation of Planctomycetes and their phenomic and genomic characterization uncovers novel biology.</title>
        <authorList>
            <person name="Wiegand S."/>
            <person name="Jogler M."/>
            <person name="Boedeker C."/>
            <person name="Pinto D."/>
            <person name="Vollmers J."/>
            <person name="Rivas-Marin E."/>
            <person name="Kohn T."/>
            <person name="Peeters S.H."/>
            <person name="Heuer A."/>
            <person name="Rast P."/>
            <person name="Oberbeckmann S."/>
            <person name="Bunk B."/>
            <person name="Jeske O."/>
            <person name="Meyerdierks A."/>
            <person name="Storesund J.E."/>
            <person name="Kallscheuer N."/>
            <person name="Luecker S."/>
            <person name="Lage O.M."/>
            <person name="Pohl T."/>
            <person name="Merkel B.J."/>
            <person name="Hornburger P."/>
            <person name="Mueller R.-W."/>
            <person name="Bruemmer F."/>
            <person name="Labrenz M."/>
            <person name="Spormann A.M."/>
            <person name="Op den Camp H."/>
            <person name="Overmann J."/>
            <person name="Amann R."/>
            <person name="Jetten M.S.M."/>
            <person name="Mascher T."/>
            <person name="Medema M.H."/>
            <person name="Devos D.P."/>
            <person name="Kaster A.-K."/>
            <person name="Ovreas L."/>
            <person name="Rohde M."/>
            <person name="Galperin M.Y."/>
            <person name="Jogler C."/>
        </authorList>
    </citation>
    <scope>NUCLEOTIDE SEQUENCE [LARGE SCALE GENOMIC DNA]</scope>
    <source>
        <strain evidence="1 2">K22_7</strain>
    </source>
</reference>
<dbReference type="KEGG" id="rlc:K227x_26390"/>